<evidence type="ECO:0000313" key="2">
    <source>
        <dbReference type="Proteomes" id="UP000242180"/>
    </source>
</evidence>
<keyword evidence="2" id="KW-1185">Reference proteome</keyword>
<feature type="non-terminal residue" evidence="1">
    <location>
        <position position="1"/>
    </location>
</feature>
<dbReference type="InParanoid" id="A0A1X2H4J9"/>
<reference evidence="1 2" key="1">
    <citation type="submission" date="2016-07" db="EMBL/GenBank/DDBJ databases">
        <title>Pervasive Adenine N6-methylation of Active Genes in Fungi.</title>
        <authorList>
            <consortium name="DOE Joint Genome Institute"/>
            <person name="Mondo S.J."/>
            <person name="Dannebaum R.O."/>
            <person name="Kuo R.C."/>
            <person name="Labutti K."/>
            <person name="Haridas S."/>
            <person name="Kuo A."/>
            <person name="Salamov A."/>
            <person name="Ahrendt S.R."/>
            <person name="Lipzen A."/>
            <person name="Sullivan W."/>
            <person name="Andreopoulos W.B."/>
            <person name="Clum A."/>
            <person name="Lindquist E."/>
            <person name="Daum C."/>
            <person name="Ramamoorthy G.K."/>
            <person name="Gryganskyi A."/>
            <person name="Culley D."/>
            <person name="Magnuson J.K."/>
            <person name="James T.Y."/>
            <person name="O'Malley M.A."/>
            <person name="Stajich J.E."/>
            <person name="Spatafora J.W."/>
            <person name="Visel A."/>
            <person name="Grigoriev I.V."/>
        </authorList>
    </citation>
    <scope>NUCLEOTIDE SEQUENCE [LARGE SCALE GENOMIC DNA]</scope>
    <source>
        <strain evidence="1 2">NRRL 2496</strain>
    </source>
</reference>
<dbReference type="Proteomes" id="UP000242180">
    <property type="component" value="Unassembled WGS sequence"/>
</dbReference>
<dbReference type="AlphaFoldDB" id="A0A1X2H4J9"/>
<accession>A0A1X2H4J9</accession>
<organism evidence="1 2">
    <name type="scientific">Syncephalastrum racemosum</name>
    <name type="common">Filamentous fungus</name>
    <dbReference type="NCBI Taxonomy" id="13706"/>
    <lineage>
        <taxon>Eukaryota</taxon>
        <taxon>Fungi</taxon>
        <taxon>Fungi incertae sedis</taxon>
        <taxon>Mucoromycota</taxon>
        <taxon>Mucoromycotina</taxon>
        <taxon>Mucoromycetes</taxon>
        <taxon>Mucorales</taxon>
        <taxon>Syncephalastraceae</taxon>
        <taxon>Syncephalastrum</taxon>
    </lineage>
</organism>
<dbReference type="EMBL" id="MCGN01000009">
    <property type="protein sequence ID" value="ORY93315.1"/>
    <property type="molecule type" value="Genomic_DNA"/>
</dbReference>
<sequence length="115" mass="13033">MLFLHCVFSDVRGPSRIYVSEPEVSPAVDCKSVSIALCEVRVACVWLRRMYVECFVGFLFQVFCPWIWCCLMPPLITLPASVNAERHYATFLKRPSVVTCRSAAVAGAGWYHLKQ</sequence>
<name>A0A1X2H4J9_SYNRA</name>
<evidence type="ECO:0000313" key="1">
    <source>
        <dbReference type="EMBL" id="ORY93315.1"/>
    </source>
</evidence>
<protein>
    <submittedName>
        <fullName evidence="1">Uncharacterized protein</fullName>
    </submittedName>
</protein>
<gene>
    <name evidence="1" type="ORF">BCR43DRAFT_496704</name>
</gene>
<proteinExistence type="predicted"/>
<comment type="caution">
    <text evidence="1">The sequence shown here is derived from an EMBL/GenBank/DDBJ whole genome shotgun (WGS) entry which is preliminary data.</text>
</comment>